<sequence>MSQSNSVFKEKSVVAVLALCVFSFGLYVIIRLWQLTNILNLRTEYHISKAFMTTAISIHLVSLFGLIYYFLLPAPAALLVTAKLLHLLSTIFHIVWIIKVRNRLNRINNVSKGDALWLGPFLSSFFHVIYFQHKINQSISSKAAGKLVT</sequence>
<feature type="transmembrane region" description="Helical" evidence="1">
    <location>
        <begin position="12"/>
        <end position="30"/>
    </location>
</feature>
<evidence type="ECO:0000313" key="3">
    <source>
        <dbReference type="Proteomes" id="UP000006296"/>
    </source>
</evidence>
<name>A0AB32ZY29_ALTME</name>
<dbReference type="KEGG" id="amg:AMEC673_09170"/>
<evidence type="ECO:0000256" key="1">
    <source>
        <dbReference type="SAM" id="Phobius"/>
    </source>
</evidence>
<keyword evidence="1" id="KW-0812">Transmembrane</keyword>
<dbReference type="EMBL" id="CP003844">
    <property type="protein sequence ID" value="AFT74528.1"/>
    <property type="molecule type" value="Genomic_DNA"/>
</dbReference>
<protein>
    <recommendedName>
        <fullName evidence="4">DUF4234 domain-containing protein</fullName>
    </recommendedName>
</protein>
<evidence type="ECO:0000313" key="2">
    <source>
        <dbReference type="EMBL" id="AFT74528.1"/>
    </source>
</evidence>
<dbReference type="Proteomes" id="UP000006296">
    <property type="component" value="Chromosome"/>
</dbReference>
<gene>
    <name evidence="2" type="ordered locus">AMEC673_09170</name>
</gene>
<keyword evidence="1" id="KW-0472">Membrane</keyword>
<evidence type="ECO:0008006" key="4">
    <source>
        <dbReference type="Google" id="ProtNLM"/>
    </source>
</evidence>
<proteinExistence type="predicted"/>
<keyword evidence="1" id="KW-1133">Transmembrane helix</keyword>
<reference evidence="3" key="1">
    <citation type="journal article" date="2012" name="Sci. Rep.">
        <title>Genomes of surface isolates of Alteromonas macleodii: the life of a widespread marine opportunistic copiotroph.</title>
        <authorList>
            <person name="Lopez-Perez M."/>
            <person name="Gonzaga A."/>
            <person name="Martin-Cuadrado A.B."/>
            <person name="Onyshchenko O."/>
            <person name="Ghavidel A."/>
            <person name="Ghai R."/>
            <person name="Rodriguez-Valera F."/>
        </authorList>
    </citation>
    <scope>NUCLEOTIDE SEQUENCE [LARGE SCALE GENOMIC DNA]</scope>
    <source>
        <strain evidence="3">English Channel 673</strain>
    </source>
</reference>
<organism evidence="2 3">
    <name type="scientific">Alteromonas macleodii (strain English Channel 673)</name>
    <dbReference type="NCBI Taxonomy" id="1004788"/>
    <lineage>
        <taxon>Bacteria</taxon>
        <taxon>Pseudomonadati</taxon>
        <taxon>Pseudomonadota</taxon>
        <taxon>Gammaproteobacteria</taxon>
        <taxon>Alteromonadales</taxon>
        <taxon>Alteromonadaceae</taxon>
        <taxon>Alteromonas/Salinimonas group</taxon>
        <taxon>Alteromonas</taxon>
    </lineage>
</organism>
<dbReference type="AlphaFoldDB" id="A0AB32ZY29"/>
<feature type="transmembrane region" description="Helical" evidence="1">
    <location>
        <begin position="77"/>
        <end position="98"/>
    </location>
</feature>
<accession>A0AB32ZY29</accession>
<feature type="transmembrane region" description="Helical" evidence="1">
    <location>
        <begin position="50"/>
        <end position="71"/>
    </location>
</feature>